<sequence length="731" mass="85646">NEYQNIKSISFCSGLTHLNKYAFPYFSKVYSEWTIRKKTDERINRITKENDRLKRKLNVRGNNKEIYSSDEGNTENNNDDNLESRFKAVKNSTKKLYLGNDTGLKAGDIYTIGEIIDEVNPVTGFYVLRAQITNKTYGITTWVKFTNFEVFFDILIPPNHPNPKEYCNILIKTMEYTNARHPNSTWVKMTSLIKDYPIVKRNDGKEYLRIRFTDHSKRRSVIQAIYQDKFKSYTICEDSLSGFFILKDEAHVLLIDEYENCLKYDKDVIFLDDDFFCNEIVYAFDLKTTFLQNFNHEIKKKDMIGRGSTPFDRAYMNISVFTQGNDPVLLGVICLLDTRTDTPLRYESEEKIKERIWKIVNDITKFQKVDPETIKTMVNFSEKNYEEMVKAFAKIQNNIKSHVIIGNNSNGFDMPFIMQRLEWLGSTMIEEFYRIATDAIEYTYIKFDGTLFWDSMTIFQREFSGRQSSLNYMLDTLEIPSKIGLSYRRIDKIVSLAIEMAKIQDKITKLNIDLMDYHNKIEELNSRQDAMIYNCEYVQPFRDGKTSMLNCLIAKKYNKEHNDKPVSYSIKDKKKFQGAEVIDLETGYYMDLIYVLDFASLYLSIIREYNIGPDTLRYKKPNEKHRVVHLIDNNVRTNQDIYFIHEDTQESIIRNILMDLIKKKKEAKKERDKYIGSNDVMYNILDQKQLAYKASANALYGGLGSPYLGIAIPVISQCITFVARELCGYET</sequence>
<name>A0ACA9QKS5_9GLOM</name>
<evidence type="ECO:0000313" key="1">
    <source>
        <dbReference type="EMBL" id="CAG8756737.1"/>
    </source>
</evidence>
<gene>
    <name evidence="1" type="ORF">RPERSI_LOCUS14758</name>
</gene>
<protein>
    <submittedName>
        <fullName evidence="1">23068_t:CDS:1</fullName>
    </submittedName>
</protein>
<dbReference type="Proteomes" id="UP000789920">
    <property type="component" value="Unassembled WGS sequence"/>
</dbReference>
<comment type="caution">
    <text evidence="1">The sequence shown here is derived from an EMBL/GenBank/DDBJ whole genome shotgun (WGS) entry which is preliminary data.</text>
</comment>
<organism evidence="1 2">
    <name type="scientific">Racocetra persica</name>
    <dbReference type="NCBI Taxonomy" id="160502"/>
    <lineage>
        <taxon>Eukaryota</taxon>
        <taxon>Fungi</taxon>
        <taxon>Fungi incertae sedis</taxon>
        <taxon>Mucoromycota</taxon>
        <taxon>Glomeromycotina</taxon>
        <taxon>Glomeromycetes</taxon>
        <taxon>Diversisporales</taxon>
        <taxon>Gigasporaceae</taxon>
        <taxon>Racocetra</taxon>
    </lineage>
</organism>
<accession>A0ACA9QKS5</accession>
<evidence type="ECO:0000313" key="2">
    <source>
        <dbReference type="Proteomes" id="UP000789920"/>
    </source>
</evidence>
<feature type="non-terminal residue" evidence="1">
    <location>
        <position position="1"/>
    </location>
</feature>
<feature type="non-terminal residue" evidence="1">
    <location>
        <position position="731"/>
    </location>
</feature>
<keyword evidence="2" id="KW-1185">Reference proteome</keyword>
<reference evidence="1" key="1">
    <citation type="submission" date="2021-06" db="EMBL/GenBank/DDBJ databases">
        <authorList>
            <person name="Kallberg Y."/>
            <person name="Tangrot J."/>
            <person name="Rosling A."/>
        </authorList>
    </citation>
    <scope>NUCLEOTIDE SEQUENCE</scope>
    <source>
        <strain evidence="1">MA461A</strain>
    </source>
</reference>
<proteinExistence type="predicted"/>
<dbReference type="EMBL" id="CAJVQC010034583">
    <property type="protein sequence ID" value="CAG8756737.1"/>
    <property type="molecule type" value="Genomic_DNA"/>
</dbReference>